<keyword evidence="8" id="KW-1185">Reference proteome</keyword>
<dbReference type="CDD" id="cd24044">
    <property type="entry name" value="ASKHA_NBD_NTPDase1-like"/>
    <property type="match status" value="1"/>
</dbReference>
<evidence type="ECO:0000256" key="3">
    <source>
        <dbReference type="PIRSR" id="PIRSR600407-1"/>
    </source>
</evidence>
<dbReference type="Gene3D" id="3.30.420.150">
    <property type="entry name" value="Exopolyphosphatase. Domain 2"/>
    <property type="match status" value="1"/>
</dbReference>
<evidence type="ECO:0000313" key="8">
    <source>
        <dbReference type="Proteomes" id="UP001283361"/>
    </source>
</evidence>
<evidence type="ECO:0000256" key="6">
    <source>
        <dbReference type="SAM" id="Phobius"/>
    </source>
</evidence>
<keyword evidence="6" id="KW-0812">Transmembrane</keyword>
<dbReference type="Proteomes" id="UP001283361">
    <property type="component" value="Unassembled WGS sequence"/>
</dbReference>
<dbReference type="GO" id="GO:0004382">
    <property type="term" value="F:GDP phosphatase activity"/>
    <property type="evidence" value="ECO:0007669"/>
    <property type="project" value="TreeGrafter"/>
</dbReference>
<evidence type="ECO:0000256" key="2">
    <source>
        <dbReference type="ARBA" id="ARBA00022801"/>
    </source>
</evidence>
<dbReference type="GO" id="GO:0005886">
    <property type="term" value="C:plasma membrane"/>
    <property type="evidence" value="ECO:0007669"/>
    <property type="project" value="TreeGrafter"/>
</dbReference>
<dbReference type="CDD" id="cd17039">
    <property type="entry name" value="Ubl_ubiquitin_like"/>
    <property type="match status" value="1"/>
</dbReference>
<evidence type="ECO:0000313" key="7">
    <source>
        <dbReference type="EMBL" id="KAK3784833.1"/>
    </source>
</evidence>
<sequence length="602" mass="66319">MNKTEVIVQNIIPPDEPQGHFSIKISKEATVEDLLKQVYKESNVPVKLNFSLRSNGHNILQERDSLSKHNNVDGSVLHWSREGAGKKRFKCNILCFLAVLSFLSGAAGIVTICVIRLLYLESIMSYAIVFDAGSTHTSMFVYEWDGAKLKGTAVVRQLGETCDAKGRGIGSFESNPSGAGASLMDCLKEAETLIPSDKHSNTPVYLGATADMRLLHLRNPDAAEAILNSVRDTLSVSKFKLINRKTSVKIISGADEGVFSWVTSNFLTNFFNVEMPWVKGPIPSFQNPSAGAIDLGGASAQITFIPEEGTVIPEDYSHTVKLYGEDYNVYSHSFLCYGADQMLNTIHATLIKATNPSISVIEHVCLPKGYIITESSSKIFASPCVSGSVEDKNVTFKGVGNQKECTALLSDTLFNKTSCPYSQCSFNGVYQPTVTGPFFAFSTFYHVSDIMNLTQNSATFGMGEFENATTKMCEKTWSELLEIPITKPENQRNRMNYCTRAQYVRLLLHNNFNFTEEQWSSINFVSKVSGSEVGWTLGFILNESDSYVASKASPKISIVQFGLLMLLFCFFIIAAVGLASATSKAYVSCGFMYMRRSSYDAI</sequence>
<dbReference type="Gene3D" id="3.30.420.40">
    <property type="match status" value="1"/>
</dbReference>
<accession>A0AAE1AC24</accession>
<keyword evidence="4" id="KW-0067">ATP-binding</keyword>
<name>A0AAE1AC24_9GAST</name>
<dbReference type="GO" id="GO:0009134">
    <property type="term" value="P:nucleoside diphosphate catabolic process"/>
    <property type="evidence" value="ECO:0007669"/>
    <property type="project" value="TreeGrafter"/>
</dbReference>
<feature type="transmembrane region" description="Helical" evidence="6">
    <location>
        <begin position="93"/>
        <end position="119"/>
    </location>
</feature>
<keyword evidence="2 5" id="KW-0378">Hydrolase</keyword>
<evidence type="ECO:0000256" key="4">
    <source>
        <dbReference type="PIRSR" id="PIRSR600407-2"/>
    </source>
</evidence>
<dbReference type="GO" id="GO:0017111">
    <property type="term" value="F:ribonucleoside triphosphate phosphatase activity"/>
    <property type="evidence" value="ECO:0007669"/>
    <property type="project" value="TreeGrafter"/>
</dbReference>
<keyword evidence="6" id="KW-0472">Membrane</keyword>
<feature type="binding site" evidence="4">
    <location>
        <begin position="297"/>
        <end position="301"/>
    </location>
    <ligand>
        <name>ATP</name>
        <dbReference type="ChEBI" id="CHEBI:30616"/>
    </ligand>
</feature>
<keyword evidence="6" id="KW-1133">Transmembrane helix</keyword>
<organism evidence="7 8">
    <name type="scientific">Elysia crispata</name>
    <name type="common">lettuce slug</name>
    <dbReference type="NCBI Taxonomy" id="231223"/>
    <lineage>
        <taxon>Eukaryota</taxon>
        <taxon>Metazoa</taxon>
        <taxon>Spiralia</taxon>
        <taxon>Lophotrochozoa</taxon>
        <taxon>Mollusca</taxon>
        <taxon>Gastropoda</taxon>
        <taxon>Heterobranchia</taxon>
        <taxon>Euthyneura</taxon>
        <taxon>Panpulmonata</taxon>
        <taxon>Sacoglossa</taxon>
        <taxon>Placobranchoidea</taxon>
        <taxon>Plakobranchidae</taxon>
        <taxon>Elysia</taxon>
    </lineage>
</organism>
<feature type="transmembrane region" description="Helical" evidence="6">
    <location>
        <begin position="561"/>
        <end position="587"/>
    </location>
</feature>
<dbReference type="Pfam" id="PF01150">
    <property type="entry name" value="GDA1_CD39"/>
    <property type="match status" value="1"/>
</dbReference>
<dbReference type="EMBL" id="JAWDGP010002185">
    <property type="protein sequence ID" value="KAK3784833.1"/>
    <property type="molecule type" value="Genomic_DNA"/>
</dbReference>
<protein>
    <recommendedName>
        <fullName evidence="9">Apyrase</fullName>
    </recommendedName>
</protein>
<comment type="caution">
    <text evidence="7">The sequence shown here is derived from an EMBL/GenBank/DDBJ whole genome shotgun (WGS) entry which is preliminary data.</text>
</comment>
<comment type="similarity">
    <text evidence="1 5">Belongs to the GDA1/CD39 NTPase family.</text>
</comment>
<proteinExistence type="inferred from homology"/>
<dbReference type="PANTHER" id="PTHR11782">
    <property type="entry name" value="ADENOSINE/GUANOSINE DIPHOSPHATASE"/>
    <property type="match status" value="1"/>
</dbReference>
<dbReference type="AlphaFoldDB" id="A0AAE1AC24"/>
<evidence type="ECO:0000256" key="1">
    <source>
        <dbReference type="ARBA" id="ARBA00009283"/>
    </source>
</evidence>
<reference evidence="7" key="1">
    <citation type="journal article" date="2023" name="G3 (Bethesda)">
        <title>A reference genome for the long-term kleptoplast-retaining sea slug Elysia crispata morphotype clarki.</title>
        <authorList>
            <person name="Eastman K.E."/>
            <person name="Pendleton A.L."/>
            <person name="Shaikh M.A."/>
            <person name="Suttiyut T."/>
            <person name="Ogas R."/>
            <person name="Tomko P."/>
            <person name="Gavelis G."/>
            <person name="Widhalm J.R."/>
            <person name="Wisecaver J.H."/>
        </authorList>
    </citation>
    <scope>NUCLEOTIDE SEQUENCE</scope>
    <source>
        <strain evidence="7">ECLA1</strain>
    </source>
</reference>
<dbReference type="InterPro" id="IPR000407">
    <property type="entry name" value="GDA1_CD39_NTPase"/>
</dbReference>
<dbReference type="GO" id="GO:0045134">
    <property type="term" value="F:UDP phosphatase activity"/>
    <property type="evidence" value="ECO:0007669"/>
    <property type="project" value="TreeGrafter"/>
</dbReference>
<gene>
    <name evidence="7" type="ORF">RRG08_056792</name>
</gene>
<dbReference type="GO" id="GO:0005524">
    <property type="term" value="F:ATP binding"/>
    <property type="evidence" value="ECO:0007669"/>
    <property type="project" value="UniProtKB-KW"/>
</dbReference>
<evidence type="ECO:0000256" key="5">
    <source>
        <dbReference type="RuleBase" id="RU003833"/>
    </source>
</evidence>
<keyword evidence="4" id="KW-0547">Nucleotide-binding</keyword>
<dbReference type="PROSITE" id="PS01238">
    <property type="entry name" value="GDA1_CD39_NTPASE"/>
    <property type="match status" value="1"/>
</dbReference>
<evidence type="ECO:0008006" key="9">
    <source>
        <dbReference type="Google" id="ProtNLM"/>
    </source>
</evidence>
<feature type="active site" description="Proton acceptor" evidence="3">
    <location>
        <position position="256"/>
    </location>
</feature>
<dbReference type="PANTHER" id="PTHR11782:SF83">
    <property type="entry name" value="GUANOSINE-DIPHOSPHATASE"/>
    <property type="match status" value="1"/>
</dbReference>